<evidence type="ECO:0000313" key="3">
    <source>
        <dbReference type="Proteomes" id="UP000707451"/>
    </source>
</evidence>
<proteinExistence type="predicted"/>
<reference evidence="2" key="1">
    <citation type="submission" date="2021-06" db="EMBL/GenBank/DDBJ databases">
        <title>Genome Sequence of Mortierella hyaline Strain SCG-10, a Cold-Adapted, Nitrate-Reducing Fungus Isolated from Soil in Minnesota, USA.</title>
        <authorList>
            <person name="Aldossari N."/>
        </authorList>
    </citation>
    <scope>NUCLEOTIDE SEQUENCE</scope>
    <source>
        <strain evidence="2">SCG-10</strain>
    </source>
</reference>
<comment type="caution">
    <text evidence="2">The sequence shown here is derived from an EMBL/GenBank/DDBJ whole genome shotgun (WGS) entry which is preliminary data.</text>
</comment>
<feature type="compositionally biased region" description="Polar residues" evidence="1">
    <location>
        <begin position="83"/>
        <end position="94"/>
    </location>
</feature>
<protein>
    <submittedName>
        <fullName evidence="2">Uncharacterized protein</fullName>
    </submittedName>
</protein>
<evidence type="ECO:0000256" key="1">
    <source>
        <dbReference type="SAM" id="MobiDB-lite"/>
    </source>
</evidence>
<name>A0A9P7XRV7_9FUNG</name>
<feature type="compositionally biased region" description="Polar residues" evidence="1">
    <location>
        <begin position="58"/>
        <end position="70"/>
    </location>
</feature>
<organism evidence="2 3">
    <name type="scientific">Linnemannia hyalina</name>
    <dbReference type="NCBI Taxonomy" id="64524"/>
    <lineage>
        <taxon>Eukaryota</taxon>
        <taxon>Fungi</taxon>
        <taxon>Fungi incertae sedis</taxon>
        <taxon>Mucoromycota</taxon>
        <taxon>Mortierellomycotina</taxon>
        <taxon>Mortierellomycetes</taxon>
        <taxon>Mortierellales</taxon>
        <taxon>Mortierellaceae</taxon>
        <taxon>Linnemannia</taxon>
    </lineage>
</organism>
<dbReference type="EMBL" id="JAHRHY010000013">
    <property type="protein sequence ID" value="KAG9064576.1"/>
    <property type="molecule type" value="Genomic_DNA"/>
</dbReference>
<dbReference type="Proteomes" id="UP000707451">
    <property type="component" value="Unassembled WGS sequence"/>
</dbReference>
<dbReference type="AlphaFoldDB" id="A0A9P7XRV7"/>
<feature type="region of interest" description="Disordered" evidence="1">
    <location>
        <begin position="56"/>
        <end position="97"/>
    </location>
</feature>
<gene>
    <name evidence="2" type="ORF">KI688_002834</name>
</gene>
<sequence length="225" mass="24037">MGITNFTGWIKATDGVKKDQTKRCEVNLSSMIFALVNALSFHETVEFVAKSARRHMSNHATTSTHQTSSGPERAADADDAGMSTHTTTSTQQALCSPKRAVDVEDEYIADTASSNKRLRPLQLQFVDSPATAAVASSLSPCLSLKVAGRHSFPDICLRTGPAPDHLYLIEKCFGPDEKSTNQIAEKSPATAAVASSQSPCISLKVADRHSLPDTCLHTGLALGHT</sequence>
<evidence type="ECO:0000313" key="2">
    <source>
        <dbReference type="EMBL" id="KAG9064576.1"/>
    </source>
</evidence>
<keyword evidence="3" id="KW-1185">Reference proteome</keyword>
<accession>A0A9P7XRV7</accession>